<gene>
    <name evidence="5" type="ORF">VT50_0212755</name>
</gene>
<evidence type="ECO:0000256" key="1">
    <source>
        <dbReference type="ARBA" id="ARBA00006068"/>
    </source>
</evidence>
<keyword evidence="6" id="KW-1185">Reference proteome</keyword>
<dbReference type="OrthoDB" id="9782542at2"/>
<comment type="caution">
    <text evidence="5">The sequence shown here is derived from an EMBL/GenBank/DDBJ whole genome shotgun (WGS) entry which is preliminary data.</text>
</comment>
<dbReference type="NCBIfam" id="TIGR00350">
    <property type="entry name" value="lytR_cpsA_psr"/>
    <property type="match status" value="1"/>
</dbReference>
<feature type="domain" description="Cell envelope-related transcriptional attenuator" evidence="4">
    <location>
        <begin position="112"/>
        <end position="268"/>
    </location>
</feature>
<organism evidence="5 6">
    <name type="scientific">Streptomyces antioxidans</name>
    <dbReference type="NCBI Taxonomy" id="1507734"/>
    <lineage>
        <taxon>Bacteria</taxon>
        <taxon>Bacillati</taxon>
        <taxon>Actinomycetota</taxon>
        <taxon>Actinomycetes</taxon>
        <taxon>Kitasatosporales</taxon>
        <taxon>Streptomycetaceae</taxon>
        <taxon>Streptomyces</taxon>
    </lineage>
</organism>
<evidence type="ECO:0000313" key="5">
    <source>
        <dbReference type="EMBL" id="OPF80524.1"/>
    </source>
</evidence>
<keyword evidence="3" id="KW-1133">Transmembrane helix</keyword>
<feature type="region of interest" description="Disordered" evidence="2">
    <location>
        <begin position="1"/>
        <end position="29"/>
    </location>
</feature>
<keyword evidence="3" id="KW-0812">Transmembrane</keyword>
<evidence type="ECO:0000256" key="3">
    <source>
        <dbReference type="SAM" id="Phobius"/>
    </source>
</evidence>
<sequence>MAEDSSNAPGSPGRHRARGATAGRRRKRPSARRRAVLYTVWTLAAVLVLGGAGLGYLYYKLNGNLTGVDVNAALGANRPKDADDGSMDVLVLGSDSRAGKNAKYGKDGGTSRSDTAMIVHIYKGHQKASVVSIPRDTLVDRPSCTTKEGQEAPAEQGAMFNSAYEAGGPACTIKTIESMTDIRMDHFLEVDFSGFKQLIDDLGGVNITTTAPIHDAKSHLDLEPGPHTLGGEQSLGLVRTRHGVGDGSDLGRIKLQQAFVKALLDQVKHVDVFGNPKKLYDLADTSTKALTTDSELASVSKLKGFAESLKGIGSNNMKMTTLPVEYDPQNPDRVLPMEHKAQLIWTALRNDRPVPASATKGSAGDATSAGKVVK</sequence>
<dbReference type="AlphaFoldDB" id="A0A1V4D6U0"/>
<comment type="similarity">
    <text evidence="1">Belongs to the LytR/CpsA/Psr (LCP) family.</text>
</comment>
<dbReference type="Proteomes" id="UP000033615">
    <property type="component" value="Unassembled WGS sequence"/>
</dbReference>
<name>A0A1V4D6U0_9ACTN</name>
<dbReference type="RefSeq" id="WP_046086198.1">
    <property type="nucleotide sequence ID" value="NZ_LAKD02000030.1"/>
</dbReference>
<evidence type="ECO:0000256" key="2">
    <source>
        <dbReference type="SAM" id="MobiDB-lite"/>
    </source>
</evidence>
<evidence type="ECO:0000313" key="6">
    <source>
        <dbReference type="Proteomes" id="UP000033615"/>
    </source>
</evidence>
<dbReference type="InterPro" id="IPR004474">
    <property type="entry name" value="LytR_CpsA_psr"/>
</dbReference>
<keyword evidence="3" id="KW-0472">Membrane</keyword>
<proteinExistence type="inferred from homology"/>
<dbReference type="Pfam" id="PF03816">
    <property type="entry name" value="LytR_cpsA_psr"/>
    <property type="match status" value="1"/>
</dbReference>
<evidence type="ECO:0000259" key="4">
    <source>
        <dbReference type="Pfam" id="PF03816"/>
    </source>
</evidence>
<protein>
    <submittedName>
        <fullName evidence="5">Transcriptional regulator</fullName>
    </submittedName>
</protein>
<dbReference type="PANTHER" id="PTHR33392:SF6">
    <property type="entry name" value="POLYISOPRENYL-TEICHOIC ACID--PEPTIDOGLYCAN TEICHOIC ACID TRANSFERASE TAGU"/>
    <property type="match status" value="1"/>
</dbReference>
<dbReference type="Gene3D" id="3.40.630.190">
    <property type="entry name" value="LCP protein"/>
    <property type="match status" value="1"/>
</dbReference>
<dbReference type="EMBL" id="LAKD02000030">
    <property type="protein sequence ID" value="OPF80524.1"/>
    <property type="molecule type" value="Genomic_DNA"/>
</dbReference>
<dbReference type="InterPro" id="IPR050922">
    <property type="entry name" value="LytR/CpsA/Psr_CW_biosynth"/>
</dbReference>
<reference evidence="5" key="1">
    <citation type="submission" date="2016-12" db="EMBL/GenBank/DDBJ databases">
        <title>Genome sequence of Streptomyces antioxidans MUSC 164.</title>
        <authorList>
            <person name="Lee L.-H."/>
            <person name="Ser H.-L."/>
        </authorList>
    </citation>
    <scope>NUCLEOTIDE SEQUENCE [LARGE SCALE GENOMIC DNA]</scope>
    <source>
        <strain evidence="5">MUSC 164</strain>
    </source>
</reference>
<feature type="region of interest" description="Disordered" evidence="2">
    <location>
        <begin position="354"/>
        <end position="374"/>
    </location>
</feature>
<dbReference type="PANTHER" id="PTHR33392">
    <property type="entry name" value="POLYISOPRENYL-TEICHOIC ACID--PEPTIDOGLYCAN TEICHOIC ACID TRANSFERASE TAGU"/>
    <property type="match status" value="1"/>
</dbReference>
<feature type="transmembrane region" description="Helical" evidence="3">
    <location>
        <begin position="35"/>
        <end position="59"/>
    </location>
</feature>
<accession>A0A1V4D6U0</accession>
<feature type="compositionally biased region" description="Basic residues" evidence="2">
    <location>
        <begin position="13"/>
        <end position="29"/>
    </location>
</feature>